<evidence type="ECO:0000259" key="3">
    <source>
        <dbReference type="PROSITE" id="PS50977"/>
    </source>
</evidence>
<comment type="caution">
    <text evidence="4">The sequence shown here is derived from an EMBL/GenBank/DDBJ whole genome shotgun (WGS) entry which is preliminary data.</text>
</comment>
<dbReference type="Pfam" id="PF00440">
    <property type="entry name" value="TetR_N"/>
    <property type="match status" value="1"/>
</dbReference>
<dbReference type="Gene3D" id="1.10.357.10">
    <property type="entry name" value="Tetracycline Repressor, domain 2"/>
    <property type="match status" value="1"/>
</dbReference>
<dbReference type="InterPro" id="IPR009057">
    <property type="entry name" value="Homeodomain-like_sf"/>
</dbReference>
<evidence type="ECO:0000256" key="1">
    <source>
        <dbReference type="ARBA" id="ARBA00023125"/>
    </source>
</evidence>
<reference evidence="4 5" key="1">
    <citation type="submission" date="2020-08" db="EMBL/GenBank/DDBJ databases">
        <title>A Genomic Blueprint of the Chicken Gut Microbiome.</title>
        <authorList>
            <person name="Gilroy R."/>
            <person name="Ravi A."/>
            <person name="Getino M."/>
            <person name="Pursley I."/>
            <person name="Horton D.L."/>
            <person name="Alikhan N.-F."/>
            <person name="Baker D."/>
            <person name="Gharbi K."/>
            <person name="Hall N."/>
            <person name="Watson M."/>
            <person name="Adriaenssens E.M."/>
            <person name="Foster-Nyarko E."/>
            <person name="Jarju S."/>
            <person name="Secka A."/>
            <person name="Antonio M."/>
            <person name="Oren A."/>
            <person name="Chaudhuri R."/>
            <person name="La Ragione R.M."/>
            <person name="Hildebrand F."/>
            <person name="Pallen M.J."/>
        </authorList>
    </citation>
    <scope>NUCLEOTIDE SEQUENCE [LARGE SCALE GENOMIC DNA]</scope>
    <source>
        <strain evidence="4 5">Sa1BUA1</strain>
    </source>
</reference>
<organism evidence="4 5">
    <name type="scientific">Oceanitalea stevensii</name>
    <dbReference type="NCBI Taxonomy" id="2763072"/>
    <lineage>
        <taxon>Bacteria</taxon>
        <taxon>Bacillati</taxon>
        <taxon>Actinomycetota</taxon>
        <taxon>Actinomycetes</taxon>
        <taxon>Micrococcales</taxon>
        <taxon>Bogoriellaceae</taxon>
        <taxon>Georgenia</taxon>
    </lineage>
</organism>
<protein>
    <submittedName>
        <fullName evidence="4">TetR family transcriptional regulator</fullName>
    </submittedName>
</protein>
<dbReference type="InterPro" id="IPR045823">
    <property type="entry name" value="TetR_C_32"/>
</dbReference>
<sequence>MPSTPAEDDVRVDGRDARWAEHRSSRRAELVRAARRAVHHRGPDLSMDDLAAEIGTSKSIIYRYFSDKSGLQGAVGAAVIEDLRGALGVVSQRVTRPRDRIAAMVDVYLGIVESSAGVYAFVTQPEATATAGALRGFVAEIEDIVAEALLPVLRHGGGAAQEDHALAALWGAGVVGHVRSVAERWIAARSLTPEGAADSRAVTADGAPAVEGGIATLDRAALAAHITDWLWTGAMGVARRSRNASTRTETDDAIGDPS</sequence>
<dbReference type="SUPFAM" id="SSF48498">
    <property type="entry name" value="Tetracyclin repressor-like, C-terminal domain"/>
    <property type="match status" value="1"/>
</dbReference>
<dbReference type="SUPFAM" id="SSF46689">
    <property type="entry name" value="Homeodomain-like"/>
    <property type="match status" value="1"/>
</dbReference>
<dbReference type="InterPro" id="IPR001647">
    <property type="entry name" value="HTH_TetR"/>
</dbReference>
<dbReference type="Pfam" id="PF19344">
    <property type="entry name" value="TetR_C_32"/>
    <property type="match status" value="1"/>
</dbReference>
<keyword evidence="5" id="KW-1185">Reference proteome</keyword>
<evidence type="ECO:0000256" key="2">
    <source>
        <dbReference type="PROSITE-ProRule" id="PRU00335"/>
    </source>
</evidence>
<dbReference type="PANTHER" id="PTHR30055:SF226">
    <property type="entry name" value="HTH-TYPE TRANSCRIPTIONAL REGULATOR PKSA"/>
    <property type="match status" value="1"/>
</dbReference>
<proteinExistence type="predicted"/>
<dbReference type="PANTHER" id="PTHR30055">
    <property type="entry name" value="HTH-TYPE TRANSCRIPTIONAL REGULATOR RUTR"/>
    <property type="match status" value="1"/>
</dbReference>
<evidence type="ECO:0000313" key="5">
    <source>
        <dbReference type="Proteomes" id="UP000661894"/>
    </source>
</evidence>
<evidence type="ECO:0000313" key="4">
    <source>
        <dbReference type="EMBL" id="MBD8061836.1"/>
    </source>
</evidence>
<dbReference type="RefSeq" id="WP_251838891.1">
    <property type="nucleotide sequence ID" value="NZ_JACSPO010000001.1"/>
</dbReference>
<dbReference type="InterPro" id="IPR036271">
    <property type="entry name" value="Tet_transcr_reg_TetR-rel_C_sf"/>
</dbReference>
<name>A0ABR8Z0K5_9MICO</name>
<dbReference type="EMBL" id="JACSPO010000001">
    <property type="protein sequence ID" value="MBD8061836.1"/>
    <property type="molecule type" value="Genomic_DNA"/>
</dbReference>
<dbReference type="PROSITE" id="PS50977">
    <property type="entry name" value="HTH_TETR_2"/>
    <property type="match status" value="1"/>
</dbReference>
<feature type="domain" description="HTH tetR-type" evidence="3">
    <location>
        <begin position="24"/>
        <end position="83"/>
    </location>
</feature>
<feature type="DNA-binding region" description="H-T-H motif" evidence="2">
    <location>
        <begin position="46"/>
        <end position="65"/>
    </location>
</feature>
<dbReference type="InterPro" id="IPR050109">
    <property type="entry name" value="HTH-type_TetR-like_transc_reg"/>
</dbReference>
<accession>A0ABR8Z0K5</accession>
<dbReference type="Proteomes" id="UP000661894">
    <property type="component" value="Unassembled WGS sequence"/>
</dbReference>
<keyword evidence="1 2" id="KW-0238">DNA-binding</keyword>
<gene>
    <name evidence="4" type="ORF">H9624_05820</name>
</gene>